<dbReference type="GeneTree" id="ENSGT00390000001737"/>
<dbReference type="Proteomes" id="UP000594220">
    <property type="component" value="Unplaced"/>
</dbReference>
<keyword evidence="4 9" id="KW-0689">Ribosomal protein</keyword>
<comment type="subcellular location">
    <subcellularLocation>
        <location evidence="1">Mitochondrion</location>
    </subcellularLocation>
</comment>
<evidence type="ECO:0000313" key="10">
    <source>
        <dbReference type="Ensembl" id="ENSCPRP00005003425.1"/>
    </source>
</evidence>
<dbReference type="HAMAP" id="MF_01343_B">
    <property type="entry name" value="Ribosomal_uS15_B"/>
    <property type="match status" value="1"/>
</dbReference>
<proteinExistence type="inferred from homology"/>
<dbReference type="GO" id="GO:0032543">
    <property type="term" value="P:mitochondrial translation"/>
    <property type="evidence" value="ECO:0007669"/>
    <property type="project" value="TreeGrafter"/>
</dbReference>
<sequence>MAAPRQAAAVMLGAVLRGTRPGPGWAAALGGGLPGSPLVQAARAYARPVRRSRGFFTSFLNCGVQNWMQDSSCGLTTAKYKGRMTSQDLLEKHVWMVDDVVKKILSLEMAGQREKVKIKMEQLAEKVRRAPNDNGSSEVQVAYLTAKIRSYQEHLQKHPKDARNRRMMLMAIDQRKKILKYLRRTRYDVFENTCKQLDIEYTFPPPYCRKVTKLWLVKKAFCLQVFKEVQKLKAPERLKKRREWQEQARAAWAAREQAQQREGTPV</sequence>
<dbReference type="GO" id="GO:0003735">
    <property type="term" value="F:structural constituent of ribosome"/>
    <property type="evidence" value="ECO:0007669"/>
    <property type="project" value="InterPro"/>
</dbReference>
<evidence type="ECO:0000256" key="9">
    <source>
        <dbReference type="RuleBase" id="RU003919"/>
    </source>
</evidence>
<dbReference type="InterPro" id="IPR005290">
    <property type="entry name" value="Ribosomal_uS15_bac-type"/>
</dbReference>
<dbReference type="Gene3D" id="1.10.287.10">
    <property type="entry name" value="S15/NS1, RNA-binding"/>
    <property type="match status" value="1"/>
</dbReference>
<comment type="similarity">
    <text evidence="2 9">Belongs to the universal ribosomal protein uS15 family.</text>
</comment>
<evidence type="ECO:0000256" key="5">
    <source>
        <dbReference type="ARBA" id="ARBA00023128"/>
    </source>
</evidence>
<keyword evidence="6 9" id="KW-0687">Ribonucleoprotein</keyword>
<evidence type="ECO:0000256" key="2">
    <source>
        <dbReference type="ARBA" id="ARBA00008434"/>
    </source>
</evidence>
<dbReference type="AlphaFoldDB" id="A0A7M4E2G5"/>
<keyword evidence="3" id="KW-0809">Transit peptide</keyword>
<dbReference type="GO" id="GO:0005654">
    <property type="term" value="C:nucleoplasm"/>
    <property type="evidence" value="ECO:0007669"/>
    <property type="project" value="Ensembl"/>
</dbReference>
<reference evidence="10" key="2">
    <citation type="submission" date="2025-09" db="UniProtKB">
        <authorList>
            <consortium name="Ensembl"/>
        </authorList>
    </citation>
    <scope>IDENTIFICATION</scope>
</reference>
<dbReference type="Ensembl" id="ENSCPRT00005004007.1">
    <property type="protein sequence ID" value="ENSCPRP00005003425.1"/>
    <property type="gene ID" value="ENSCPRG00005002507.1"/>
</dbReference>
<evidence type="ECO:0000256" key="8">
    <source>
        <dbReference type="ARBA" id="ARBA00035528"/>
    </source>
</evidence>
<dbReference type="GO" id="GO:0005730">
    <property type="term" value="C:nucleolus"/>
    <property type="evidence" value="ECO:0007669"/>
    <property type="project" value="Ensembl"/>
</dbReference>
<dbReference type="InterPro" id="IPR052137">
    <property type="entry name" value="uS15_ribosomal"/>
</dbReference>
<dbReference type="GO" id="GO:0005763">
    <property type="term" value="C:mitochondrial small ribosomal subunit"/>
    <property type="evidence" value="ECO:0007669"/>
    <property type="project" value="Ensembl"/>
</dbReference>
<dbReference type="GO" id="GO:0003723">
    <property type="term" value="F:RNA binding"/>
    <property type="evidence" value="ECO:0007669"/>
    <property type="project" value="TreeGrafter"/>
</dbReference>
<evidence type="ECO:0000256" key="7">
    <source>
        <dbReference type="ARBA" id="ARBA00035249"/>
    </source>
</evidence>
<evidence type="ECO:0000256" key="3">
    <source>
        <dbReference type="ARBA" id="ARBA00022946"/>
    </source>
</evidence>
<dbReference type="SMART" id="SM01387">
    <property type="entry name" value="Ribosomal_S15"/>
    <property type="match status" value="1"/>
</dbReference>
<dbReference type="PANTHER" id="PTHR46685:SF1">
    <property type="entry name" value="SMALL RIBOSOMAL SUBUNIT PROTEIN US15M"/>
    <property type="match status" value="1"/>
</dbReference>
<name>A0A7M4E2G5_CROPO</name>
<dbReference type="InterPro" id="IPR000589">
    <property type="entry name" value="Ribosomal_uS15"/>
</dbReference>
<reference evidence="10" key="1">
    <citation type="submission" date="2025-08" db="UniProtKB">
        <authorList>
            <consortium name="Ensembl"/>
        </authorList>
    </citation>
    <scope>IDENTIFICATION</scope>
</reference>
<dbReference type="InterPro" id="IPR009068">
    <property type="entry name" value="uS15_NS1_RNA-bd_sf"/>
</dbReference>
<evidence type="ECO:0000256" key="1">
    <source>
        <dbReference type="ARBA" id="ARBA00004173"/>
    </source>
</evidence>
<dbReference type="PANTHER" id="PTHR46685">
    <property type="entry name" value="28S RIBOSOMAL PROTEIN S15, MITOCHONDRIAL"/>
    <property type="match status" value="1"/>
</dbReference>
<evidence type="ECO:0000256" key="4">
    <source>
        <dbReference type="ARBA" id="ARBA00022980"/>
    </source>
</evidence>
<evidence type="ECO:0000256" key="6">
    <source>
        <dbReference type="ARBA" id="ARBA00023274"/>
    </source>
</evidence>
<accession>A0A7M4E2G5</accession>
<dbReference type="SUPFAM" id="SSF47060">
    <property type="entry name" value="S15/NS1 RNA-binding domain"/>
    <property type="match status" value="1"/>
</dbReference>
<dbReference type="CDD" id="cd00353">
    <property type="entry name" value="Ribosomal_S15p_S13e"/>
    <property type="match status" value="1"/>
</dbReference>
<keyword evidence="5" id="KW-0496">Mitochondrion</keyword>
<protein>
    <recommendedName>
        <fullName evidence="7">Small ribosomal subunit protein uS15m</fullName>
    </recommendedName>
    <alternativeName>
        <fullName evidence="8">28S ribosomal protein S15, mitochondrial</fullName>
    </alternativeName>
</protein>
<dbReference type="NCBIfam" id="TIGR00952">
    <property type="entry name" value="S15_bact"/>
    <property type="match status" value="1"/>
</dbReference>
<dbReference type="Pfam" id="PF00312">
    <property type="entry name" value="Ribosomal_S15"/>
    <property type="match status" value="1"/>
</dbReference>
<evidence type="ECO:0000313" key="11">
    <source>
        <dbReference type="Proteomes" id="UP000594220"/>
    </source>
</evidence>
<gene>
    <name evidence="10" type="primary">MRPS15</name>
</gene>
<keyword evidence="11" id="KW-1185">Reference proteome</keyword>
<organism evidence="10 11">
    <name type="scientific">Crocodylus porosus</name>
    <name type="common">Saltwater crocodile</name>
    <name type="synonym">Estuarine crocodile</name>
    <dbReference type="NCBI Taxonomy" id="8502"/>
    <lineage>
        <taxon>Eukaryota</taxon>
        <taxon>Metazoa</taxon>
        <taxon>Chordata</taxon>
        <taxon>Craniata</taxon>
        <taxon>Vertebrata</taxon>
        <taxon>Euteleostomi</taxon>
        <taxon>Archelosauria</taxon>
        <taxon>Archosauria</taxon>
        <taxon>Crocodylia</taxon>
        <taxon>Longirostres</taxon>
        <taxon>Crocodylidae</taxon>
        <taxon>Crocodylus</taxon>
    </lineage>
</organism>